<gene>
    <name evidence="1" type="ORF">K1I37_21250</name>
</gene>
<protein>
    <submittedName>
        <fullName evidence="1">Uncharacterized protein</fullName>
    </submittedName>
</protein>
<sequence length="152" mass="17664">MSDEWLRAVKYGMEQEHAERYPETWHSFDGRKGILEFTQWAASLPIYIETERVILLHGGMDPNSHFKEQDERELLWSRNMEFIPQEYRDNKRIVHGHTPVPNPLILVDRINIDTGCVYGGHLTALSLDALEEGEVILKSVEGFVRRDAVRFG</sequence>
<dbReference type="InterPro" id="IPR029052">
    <property type="entry name" value="Metallo-depent_PP-like"/>
</dbReference>
<dbReference type="SUPFAM" id="SSF56300">
    <property type="entry name" value="Metallo-dependent phosphatases"/>
    <property type="match status" value="1"/>
</dbReference>
<proteinExistence type="predicted"/>
<organism evidence="1 2">
    <name type="scientific">Alicyclobacillus acidoterrestris (strain ATCC 49025 / DSM 3922 / CIP 106132 / NCIMB 13137 / GD3B)</name>
    <dbReference type="NCBI Taxonomy" id="1356854"/>
    <lineage>
        <taxon>Bacteria</taxon>
        <taxon>Bacillati</taxon>
        <taxon>Bacillota</taxon>
        <taxon>Bacilli</taxon>
        <taxon>Bacillales</taxon>
        <taxon>Alicyclobacillaceae</taxon>
        <taxon>Alicyclobacillus</taxon>
    </lineage>
</organism>
<dbReference type="PANTHER" id="PTHR42850">
    <property type="entry name" value="METALLOPHOSPHOESTERASE"/>
    <property type="match status" value="1"/>
</dbReference>
<evidence type="ECO:0000313" key="1">
    <source>
        <dbReference type="EMBL" id="UNO50998.1"/>
    </source>
</evidence>
<dbReference type="KEGG" id="aaco:K1I37_21250"/>
<dbReference type="GO" id="GO:0016791">
    <property type="term" value="F:phosphatase activity"/>
    <property type="evidence" value="ECO:0007669"/>
    <property type="project" value="TreeGrafter"/>
</dbReference>
<keyword evidence="2" id="KW-1185">Reference proteome</keyword>
<evidence type="ECO:0000313" key="2">
    <source>
        <dbReference type="Proteomes" id="UP000829401"/>
    </source>
</evidence>
<dbReference type="OrthoDB" id="384253at2"/>
<dbReference type="InterPro" id="IPR050126">
    <property type="entry name" value="Ap4A_hydrolase"/>
</dbReference>
<keyword evidence="1" id="KW-0614">Plasmid</keyword>
<dbReference type="STRING" id="1356854.N007_12190"/>
<reference evidence="2" key="1">
    <citation type="journal article" date="2022" name="G3 (Bethesda)">
        <title>Unveiling the complete genome sequence of Alicyclobacillus acidoterrestris DSM 3922T, a taint-producing strain.</title>
        <authorList>
            <person name="Leonardo I.C."/>
            <person name="Barreto Crespo M.T."/>
            <person name="Gaspar F.B."/>
        </authorList>
    </citation>
    <scope>NUCLEOTIDE SEQUENCE [LARGE SCALE GENOMIC DNA]</scope>
    <source>
        <strain evidence="2">DSM 3922</strain>
    </source>
</reference>
<geneLocation type="plasmid" evidence="2">
    <name>pDSM3922.1</name>
</geneLocation>
<dbReference type="Proteomes" id="UP000829401">
    <property type="component" value="Plasmid pDSM3922.1"/>
</dbReference>
<dbReference type="PANTHER" id="PTHR42850:SF4">
    <property type="entry name" value="ZINC-DEPENDENT ENDOPOLYPHOSPHATASE"/>
    <property type="match status" value="1"/>
</dbReference>
<dbReference type="RefSeq" id="WP_021297495.1">
    <property type="nucleotide sequence ID" value="NZ_AURB01000155.1"/>
</dbReference>
<accession>T0D216</accession>
<dbReference type="AlphaFoldDB" id="T0D216"/>
<dbReference type="eggNOG" id="COG0639">
    <property type="taxonomic scope" value="Bacteria"/>
</dbReference>
<dbReference type="EMBL" id="CP080468">
    <property type="protein sequence ID" value="UNO50998.1"/>
    <property type="molecule type" value="Genomic_DNA"/>
</dbReference>
<accession>A0A9E6ZKH8</accession>
<name>T0D216_ALIAG</name>
<dbReference type="GO" id="GO:0005737">
    <property type="term" value="C:cytoplasm"/>
    <property type="evidence" value="ECO:0007669"/>
    <property type="project" value="TreeGrafter"/>
</dbReference>
<dbReference type="Gene3D" id="3.60.21.10">
    <property type="match status" value="1"/>
</dbReference>